<dbReference type="GO" id="GO:0000293">
    <property type="term" value="F:ferric-chelate reductase activity"/>
    <property type="evidence" value="ECO:0007669"/>
    <property type="project" value="TreeGrafter"/>
</dbReference>
<feature type="region of interest" description="Disordered" evidence="2">
    <location>
        <begin position="1"/>
        <end position="27"/>
    </location>
</feature>
<keyword evidence="3" id="KW-1133">Transmembrane helix</keyword>
<keyword evidence="5" id="KW-1185">Reference proteome</keyword>
<dbReference type="AlphaFoldDB" id="A0AA40ATW2"/>
<dbReference type="EMBL" id="JAUIRO010000003">
    <property type="protein sequence ID" value="KAK0721935.1"/>
    <property type="molecule type" value="Genomic_DNA"/>
</dbReference>
<keyword evidence="1" id="KW-0813">Transport</keyword>
<name>A0AA40ATW2_9PEZI</name>
<feature type="transmembrane region" description="Helical" evidence="3">
    <location>
        <begin position="36"/>
        <end position="54"/>
    </location>
</feature>
<dbReference type="GO" id="GO:0005886">
    <property type="term" value="C:plasma membrane"/>
    <property type="evidence" value="ECO:0007669"/>
    <property type="project" value="TreeGrafter"/>
</dbReference>
<organism evidence="4 5">
    <name type="scientific">Lasiosphaeria miniovina</name>
    <dbReference type="NCBI Taxonomy" id="1954250"/>
    <lineage>
        <taxon>Eukaryota</taxon>
        <taxon>Fungi</taxon>
        <taxon>Dikarya</taxon>
        <taxon>Ascomycota</taxon>
        <taxon>Pezizomycotina</taxon>
        <taxon>Sordariomycetes</taxon>
        <taxon>Sordariomycetidae</taxon>
        <taxon>Sordariales</taxon>
        <taxon>Lasiosphaeriaceae</taxon>
        <taxon>Lasiosphaeria</taxon>
    </lineage>
</organism>
<dbReference type="GO" id="GO:0006879">
    <property type="term" value="P:intracellular iron ion homeostasis"/>
    <property type="evidence" value="ECO:0007669"/>
    <property type="project" value="TreeGrafter"/>
</dbReference>
<evidence type="ECO:0000256" key="3">
    <source>
        <dbReference type="SAM" id="Phobius"/>
    </source>
</evidence>
<dbReference type="InterPro" id="IPR051410">
    <property type="entry name" value="Ferric/Cupric_Reductase"/>
</dbReference>
<dbReference type="RefSeq" id="XP_060297859.1">
    <property type="nucleotide sequence ID" value="XM_060445099.1"/>
</dbReference>
<dbReference type="GO" id="GO:0006826">
    <property type="term" value="P:iron ion transport"/>
    <property type="evidence" value="ECO:0007669"/>
    <property type="project" value="TreeGrafter"/>
</dbReference>
<dbReference type="PANTHER" id="PTHR32361">
    <property type="entry name" value="FERRIC/CUPRIC REDUCTASE TRANSMEMBRANE COMPONENT"/>
    <property type="match status" value="1"/>
</dbReference>
<dbReference type="Proteomes" id="UP001172101">
    <property type="component" value="Unassembled WGS sequence"/>
</dbReference>
<evidence type="ECO:0000313" key="4">
    <source>
        <dbReference type="EMBL" id="KAK0721935.1"/>
    </source>
</evidence>
<evidence type="ECO:0000256" key="1">
    <source>
        <dbReference type="ARBA" id="ARBA00022448"/>
    </source>
</evidence>
<sequence length="148" mass="15741">MTKHLQSRGGLLTLPDGPYSNSNRGSRGEVLRCDRVLLVAGGIGITGVLAWAGYQHWNVKLVWSVVGSARCLVDAVDLSRVVVAAKEVRVGRRFDVDELIADEEDAGWARVGVVVSGPGGLCDSVRAAVATAGRRGRTVLKLKVEAYS</sequence>
<accession>A0AA40ATW2</accession>
<comment type="caution">
    <text evidence="4">The sequence shown here is derived from an EMBL/GenBank/DDBJ whole genome shotgun (WGS) entry which is preliminary data.</text>
</comment>
<dbReference type="InterPro" id="IPR039261">
    <property type="entry name" value="FNR_nucleotide-bd"/>
</dbReference>
<protein>
    <submittedName>
        <fullName evidence="4">Uncharacterized protein</fullName>
    </submittedName>
</protein>
<dbReference type="Gene3D" id="3.40.50.80">
    <property type="entry name" value="Nucleotide-binding domain of ferredoxin-NADP reductase (FNR) module"/>
    <property type="match status" value="1"/>
</dbReference>
<gene>
    <name evidence="4" type="ORF">B0T26DRAFT_749403</name>
</gene>
<keyword evidence="3" id="KW-0472">Membrane</keyword>
<dbReference type="GO" id="GO:0015677">
    <property type="term" value="P:copper ion import"/>
    <property type="evidence" value="ECO:0007669"/>
    <property type="project" value="TreeGrafter"/>
</dbReference>
<dbReference type="PANTHER" id="PTHR32361:SF9">
    <property type="entry name" value="FERRIC REDUCTASE TRANSMEMBRANE COMPONENT 3-RELATED"/>
    <property type="match status" value="1"/>
</dbReference>
<keyword evidence="3" id="KW-0812">Transmembrane</keyword>
<reference evidence="4" key="1">
    <citation type="submission" date="2023-06" db="EMBL/GenBank/DDBJ databases">
        <title>Genome-scale phylogeny and comparative genomics of the fungal order Sordariales.</title>
        <authorList>
            <consortium name="Lawrence Berkeley National Laboratory"/>
            <person name="Hensen N."/>
            <person name="Bonometti L."/>
            <person name="Westerberg I."/>
            <person name="Brannstrom I.O."/>
            <person name="Guillou S."/>
            <person name="Cros-Aarteil S."/>
            <person name="Calhoun S."/>
            <person name="Haridas S."/>
            <person name="Kuo A."/>
            <person name="Mondo S."/>
            <person name="Pangilinan J."/>
            <person name="Riley R."/>
            <person name="LaButti K."/>
            <person name="Andreopoulos B."/>
            <person name="Lipzen A."/>
            <person name="Chen C."/>
            <person name="Yanf M."/>
            <person name="Daum C."/>
            <person name="Ng V."/>
            <person name="Clum A."/>
            <person name="Steindorff A."/>
            <person name="Ohm R."/>
            <person name="Martin F."/>
            <person name="Silar P."/>
            <person name="Natvig D."/>
            <person name="Lalanne C."/>
            <person name="Gautier V."/>
            <person name="Ament-velasquez S.L."/>
            <person name="Kruys A."/>
            <person name="Hutchinson M.I."/>
            <person name="Powell A.J."/>
            <person name="Barry K."/>
            <person name="Miller A.N."/>
            <person name="Grigoriev I.V."/>
            <person name="Debuchy R."/>
            <person name="Gladieux P."/>
            <person name="Thoren M.H."/>
            <person name="Johannesson H."/>
        </authorList>
    </citation>
    <scope>NUCLEOTIDE SEQUENCE</scope>
    <source>
        <strain evidence="4">SMH2392-1A</strain>
    </source>
</reference>
<evidence type="ECO:0000313" key="5">
    <source>
        <dbReference type="Proteomes" id="UP001172101"/>
    </source>
</evidence>
<dbReference type="GeneID" id="85328369"/>
<dbReference type="SUPFAM" id="SSF52343">
    <property type="entry name" value="Ferredoxin reductase-like, C-terminal NADP-linked domain"/>
    <property type="match status" value="1"/>
</dbReference>
<evidence type="ECO:0000256" key="2">
    <source>
        <dbReference type="SAM" id="MobiDB-lite"/>
    </source>
</evidence>
<proteinExistence type="predicted"/>